<feature type="domain" description="HTH lacI-type" evidence="5">
    <location>
        <begin position="11"/>
        <end position="65"/>
    </location>
</feature>
<dbReference type="InterPro" id="IPR046335">
    <property type="entry name" value="LacI/GalR-like_sensor"/>
</dbReference>
<dbReference type="AlphaFoldDB" id="A0A944GRR2"/>
<evidence type="ECO:0000256" key="2">
    <source>
        <dbReference type="ARBA" id="ARBA00023015"/>
    </source>
</evidence>
<dbReference type="Gene3D" id="1.10.260.40">
    <property type="entry name" value="lambda repressor-like DNA-binding domains"/>
    <property type="match status" value="1"/>
</dbReference>
<dbReference type="InterPro" id="IPR028082">
    <property type="entry name" value="Peripla_BP_I"/>
</dbReference>
<evidence type="ECO:0000259" key="5">
    <source>
        <dbReference type="PROSITE" id="PS50932"/>
    </source>
</evidence>
<keyword evidence="3 6" id="KW-0238">DNA-binding</keyword>
<dbReference type="GO" id="GO:0000976">
    <property type="term" value="F:transcription cis-regulatory region binding"/>
    <property type="evidence" value="ECO:0007669"/>
    <property type="project" value="TreeGrafter"/>
</dbReference>
<dbReference type="PROSITE" id="PS50932">
    <property type="entry name" value="HTH_LACI_2"/>
    <property type="match status" value="1"/>
</dbReference>
<dbReference type="InterPro" id="IPR000843">
    <property type="entry name" value="HTH_LacI"/>
</dbReference>
<sequence>MSGGVTKGVRVTAHDVAKRAGVSQSAVSRVFTPGTSVSPLMAEKVQKAADELGYRPNVLARSLITGRSRIIGLLVSYLENQFYPEALARLSKAFQAKGYRILVFMVSRDEGETDRVVQDLLDYQVDGIVAASVGLSDDVALKCTRSGVPAVLFNRGQGHPDLCEVTSDNRDGARQVADLFVTSGRERIAHISGWSGSSTARERAEGFKERLAERGTCLFAEACGEFTRDGAVEAARRLFNVPRGERPDAVFVANDHMAFAVMDVLRFELKLQIPDEVSVVGYDDVPMAGWPSYNLTTVSQSLDDMVLATVNQLLARIKKEELPATHERLTGRLIRRGSA</sequence>
<evidence type="ECO:0000313" key="7">
    <source>
        <dbReference type="Proteomes" id="UP000705379"/>
    </source>
</evidence>
<proteinExistence type="predicted"/>
<dbReference type="SUPFAM" id="SSF53822">
    <property type="entry name" value="Periplasmic binding protein-like I"/>
    <property type="match status" value="1"/>
</dbReference>
<organism evidence="6 7">
    <name type="scientific">Roseibium polysiphoniae</name>
    <dbReference type="NCBI Taxonomy" id="2571221"/>
    <lineage>
        <taxon>Bacteria</taxon>
        <taxon>Pseudomonadati</taxon>
        <taxon>Pseudomonadota</taxon>
        <taxon>Alphaproteobacteria</taxon>
        <taxon>Hyphomicrobiales</taxon>
        <taxon>Stappiaceae</taxon>
        <taxon>Roseibium</taxon>
    </lineage>
</organism>
<dbReference type="PANTHER" id="PTHR30146">
    <property type="entry name" value="LACI-RELATED TRANSCRIPTIONAL REPRESSOR"/>
    <property type="match status" value="1"/>
</dbReference>
<name>A0A944GRR2_9HYPH</name>
<comment type="caution">
    <text evidence="6">The sequence shown here is derived from an EMBL/GenBank/DDBJ whole genome shotgun (WGS) entry which is preliminary data.</text>
</comment>
<reference evidence="6" key="2">
    <citation type="journal article" date="2021" name="Microorganisms">
        <title>Bacterial Dimethylsulfoniopropionate Biosynthesis in the East China Sea.</title>
        <authorList>
            <person name="Liu J."/>
            <person name="Zhang Y."/>
            <person name="Liu J."/>
            <person name="Zhong H."/>
            <person name="Williams B.T."/>
            <person name="Zheng Y."/>
            <person name="Curson A.R.J."/>
            <person name="Sun C."/>
            <person name="Sun H."/>
            <person name="Song D."/>
            <person name="Wagner Mackenzie B."/>
            <person name="Bermejo Martinez A."/>
            <person name="Todd J.D."/>
            <person name="Zhang X.H."/>
        </authorList>
    </citation>
    <scope>NUCLEOTIDE SEQUENCE</scope>
    <source>
        <strain evidence="6">AESS21</strain>
    </source>
</reference>
<evidence type="ECO:0000313" key="6">
    <source>
        <dbReference type="EMBL" id="MBS8259492.1"/>
    </source>
</evidence>
<dbReference type="EMBL" id="QTKU01000001">
    <property type="protein sequence ID" value="MBS8259492.1"/>
    <property type="molecule type" value="Genomic_DNA"/>
</dbReference>
<evidence type="ECO:0000256" key="4">
    <source>
        <dbReference type="ARBA" id="ARBA00023163"/>
    </source>
</evidence>
<keyword evidence="4" id="KW-0804">Transcription</keyword>
<dbReference type="PANTHER" id="PTHR30146:SF95">
    <property type="entry name" value="RIBOSE OPERON REPRESSOR"/>
    <property type="match status" value="1"/>
</dbReference>
<dbReference type="InterPro" id="IPR010982">
    <property type="entry name" value="Lambda_DNA-bd_dom_sf"/>
</dbReference>
<dbReference type="Gene3D" id="3.40.50.2300">
    <property type="match status" value="2"/>
</dbReference>
<keyword evidence="2" id="KW-0805">Transcription regulation</keyword>
<dbReference type="GO" id="GO:0003700">
    <property type="term" value="F:DNA-binding transcription factor activity"/>
    <property type="evidence" value="ECO:0007669"/>
    <property type="project" value="TreeGrafter"/>
</dbReference>
<dbReference type="Pfam" id="PF13377">
    <property type="entry name" value="Peripla_BP_3"/>
    <property type="match status" value="1"/>
</dbReference>
<dbReference type="Pfam" id="PF00356">
    <property type="entry name" value="LacI"/>
    <property type="match status" value="1"/>
</dbReference>
<reference evidence="6" key="1">
    <citation type="submission" date="2018-08" db="EMBL/GenBank/DDBJ databases">
        <authorList>
            <person name="Jin W."/>
            <person name="Wang H."/>
            <person name="Yang Y."/>
            <person name="Li M."/>
            <person name="Liu J."/>
        </authorList>
    </citation>
    <scope>NUCLEOTIDE SEQUENCE</scope>
    <source>
        <strain evidence="6">AESS21</strain>
    </source>
</reference>
<dbReference type="RefSeq" id="WP_213215115.1">
    <property type="nucleotide sequence ID" value="NZ_QTKU01000001.1"/>
</dbReference>
<protein>
    <submittedName>
        <fullName evidence="6">LacI family DNA-binding transcriptional regulator</fullName>
    </submittedName>
</protein>
<evidence type="ECO:0000256" key="3">
    <source>
        <dbReference type="ARBA" id="ARBA00023125"/>
    </source>
</evidence>
<gene>
    <name evidence="6" type="ORF">DYI23_04595</name>
</gene>
<dbReference type="CDD" id="cd06278">
    <property type="entry name" value="PBP1_LacI-like"/>
    <property type="match status" value="1"/>
</dbReference>
<dbReference type="SMART" id="SM00354">
    <property type="entry name" value="HTH_LACI"/>
    <property type="match status" value="1"/>
</dbReference>
<dbReference type="Proteomes" id="UP000705379">
    <property type="component" value="Unassembled WGS sequence"/>
</dbReference>
<accession>A0A944GRR2</accession>
<keyword evidence="1" id="KW-0678">Repressor</keyword>
<evidence type="ECO:0000256" key="1">
    <source>
        <dbReference type="ARBA" id="ARBA00022491"/>
    </source>
</evidence>
<dbReference type="SUPFAM" id="SSF47413">
    <property type="entry name" value="lambda repressor-like DNA-binding domains"/>
    <property type="match status" value="1"/>
</dbReference>
<dbReference type="CDD" id="cd01392">
    <property type="entry name" value="HTH_LacI"/>
    <property type="match status" value="1"/>
</dbReference>